<dbReference type="RefSeq" id="XP_038729150.1">
    <property type="nucleotide sequence ID" value="XM_038880039.1"/>
</dbReference>
<dbReference type="GeneID" id="62153112"/>
<keyword evidence="3" id="KW-1185">Reference proteome</keyword>
<name>A0A9P5I820_9HELO</name>
<evidence type="ECO:0000259" key="1">
    <source>
        <dbReference type="Pfam" id="PF20150"/>
    </source>
</evidence>
<evidence type="ECO:0000313" key="2">
    <source>
        <dbReference type="EMBL" id="KAF7929927.1"/>
    </source>
</evidence>
<dbReference type="InterPro" id="IPR045518">
    <property type="entry name" value="2EXR"/>
</dbReference>
<feature type="domain" description="2EXR" evidence="1">
    <location>
        <begin position="133"/>
        <end position="204"/>
    </location>
</feature>
<sequence length="366" mass="41802">MIVSTSSSSRWIPTLLKALSCPNNANIFDNKRWRTNANSQIVVGDEMTSNQTISQCSKPMQNLTSDLCHSSVQVFNHSPATNAVQDVQPGPVDSANTIQESLQQLRIVPTNTKMEKELAPVTLEHRTETERVFTIFSSFPKEVQLQIWKEVILQDDLCHVTEVFYVSDSNTAQPNPRFVPNRQPSPLFFTCRASREVALEEFNTIFLRYGYKDLLAPSIPVYSRCFDVIYLQYKSVTNRSRDFTQNVLDAPYIVLNAVNQGITKLAVNLCYWSCQALLREFDIFKKLDHLYIVVEDPDGVEPHRYNTGYVPKGRRLCMCKELSESRNISLEESQILPTLKQIFAHMQKDDPDWVPPTVEVVGMRAL</sequence>
<dbReference type="Proteomes" id="UP000710849">
    <property type="component" value="Unassembled WGS sequence"/>
</dbReference>
<dbReference type="PANTHER" id="PTHR35910:SF6">
    <property type="entry name" value="2EXR DOMAIN-CONTAINING PROTEIN"/>
    <property type="match status" value="1"/>
</dbReference>
<reference evidence="2 3" key="1">
    <citation type="journal article" date="2020" name="Genome Biol. Evol.">
        <title>Comparative genomics of Sclerotiniaceae.</title>
        <authorList>
            <person name="Valero Jimenez C.A."/>
            <person name="Steentjes M."/>
            <person name="Scholten O.E."/>
            <person name="Van Kan J.A.L."/>
        </authorList>
    </citation>
    <scope>NUCLEOTIDE SEQUENCE [LARGE SCALE GENOMIC DNA]</scope>
    <source>
        <strain evidence="2 3">MUCL 94</strain>
    </source>
</reference>
<dbReference type="PANTHER" id="PTHR35910">
    <property type="entry name" value="2EXR DOMAIN-CONTAINING PROTEIN"/>
    <property type="match status" value="1"/>
</dbReference>
<comment type="caution">
    <text evidence="2">The sequence shown here is derived from an EMBL/GenBank/DDBJ whole genome shotgun (WGS) entry which is preliminary data.</text>
</comment>
<gene>
    <name evidence="2" type="ORF">EAE97_009524</name>
</gene>
<evidence type="ECO:0000313" key="3">
    <source>
        <dbReference type="Proteomes" id="UP000710849"/>
    </source>
</evidence>
<organism evidence="2 3">
    <name type="scientific">Botrytis byssoidea</name>
    <dbReference type="NCBI Taxonomy" id="139641"/>
    <lineage>
        <taxon>Eukaryota</taxon>
        <taxon>Fungi</taxon>
        <taxon>Dikarya</taxon>
        <taxon>Ascomycota</taxon>
        <taxon>Pezizomycotina</taxon>
        <taxon>Leotiomycetes</taxon>
        <taxon>Helotiales</taxon>
        <taxon>Sclerotiniaceae</taxon>
        <taxon>Botrytis</taxon>
    </lineage>
</organism>
<dbReference type="EMBL" id="RCSW01000022">
    <property type="protein sequence ID" value="KAF7929927.1"/>
    <property type="molecule type" value="Genomic_DNA"/>
</dbReference>
<dbReference type="AlphaFoldDB" id="A0A9P5I820"/>
<proteinExistence type="predicted"/>
<accession>A0A9P5I820</accession>
<dbReference type="Pfam" id="PF20150">
    <property type="entry name" value="2EXR"/>
    <property type="match status" value="1"/>
</dbReference>
<protein>
    <recommendedName>
        <fullName evidence="1">2EXR domain-containing protein</fullName>
    </recommendedName>
</protein>